<gene>
    <name evidence="1" type="ORF">AVEN_225965_1</name>
</gene>
<keyword evidence="2" id="KW-1185">Reference proteome</keyword>
<organism evidence="1 2">
    <name type="scientific">Araneus ventricosus</name>
    <name type="common">Orbweaver spider</name>
    <name type="synonym">Epeira ventricosa</name>
    <dbReference type="NCBI Taxonomy" id="182803"/>
    <lineage>
        <taxon>Eukaryota</taxon>
        <taxon>Metazoa</taxon>
        <taxon>Ecdysozoa</taxon>
        <taxon>Arthropoda</taxon>
        <taxon>Chelicerata</taxon>
        <taxon>Arachnida</taxon>
        <taxon>Araneae</taxon>
        <taxon>Araneomorphae</taxon>
        <taxon>Entelegynae</taxon>
        <taxon>Araneoidea</taxon>
        <taxon>Araneidae</taxon>
        <taxon>Araneus</taxon>
    </lineage>
</organism>
<accession>A0A4Y2PTB4</accession>
<dbReference type="EMBL" id="BGPR01012080">
    <property type="protein sequence ID" value="GBN54439.1"/>
    <property type="molecule type" value="Genomic_DNA"/>
</dbReference>
<evidence type="ECO:0000313" key="1">
    <source>
        <dbReference type="EMBL" id="GBN54439.1"/>
    </source>
</evidence>
<dbReference type="Proteomes" id="UP000499080">
    <property type="component" value="Unassembled WGS sequence"/>
</dbReference>
<dbReference type="AlphaFoldDB" id="A0A4Y2PTB4"/>
<evidence type="ECO:0000313" key="2">
    <source>
        <dbReference type="Proteomes" id="UP000499080"/>
    </source>
</evidence>
<sequence>MAETLTYVTIWNWYCCRYFDWSPHEILSYNDLASPSDKNDSITVLYDGTCRKRGHTSVYGISIVVDILTGLAIDNEILSKCCPECILLQKGILEDTVLISPYSTKPTGQNTAKTMWDHQMPWTLKLQKFYGRIHLKTVVCDTRNVMSQCNVRWRFQDMPTFIRIRCIW</sequence>
<proteinExistence type="predicted"/>
<name>A0A4Y2PTB4_ARAVE</name>
<reference evidence="1 2" key="1">
    <citation type="journal article" date="2019" name="Sci. Rep.">
        <title>Orb-weaving spider Araneus ventricosus genome elucidates the spidroin gene catalogue.</title>
        <authorList>
            <person name="Kono N."/>
            <person name="Nakamura H."/>
            <person name="Ohtoshi R."/>
            <person name="Moran D.A.P."/>
            <person name="Shinohara A."/>
            <person name="Yoshida Y."/>
            <person name="Fujiwara M."/>
            <person name="Mori M."/>
            <person name="Tomita M."/>
            <person name="Arakawa K."/>
        </authorList>
    </citation>
    <scope>NUCLEOTIDE SEQUENCE [LARGE SCALE GENOMIC DNA]</scope>
</reference>
<comment type="caution">
    <text evidence="1">The sequence shown here is derived from an EMBL/GenBank/DDBJ whole genome shotgun (WGS) entry which is preliminary data.</text>
</comment>
<dbReference type="OrthoDB" id="10069847at2759"/>
<protein>
    <submittedName>
        <fullName evidence="1">Uncharacterized protein</fullName>
    </submittedName>
</protein>